<dbReference type="Proteomes" id="UP000190637">
    <property type="component" value="Unassembled WGS sequence"/>
</dbReference>
<dbReference type="EMBL" id="FUWS01000008">
    <property type="protein sequence ID" value="SKA23017.1"/>
    <property type="molecule type" value="Genomic_DNA"/>
</dbReference>
<accession>A0A1T4S4E6</accession>
<dbReference type="InterPro" id="IPR018946">
    <property type="entry name" value="PhoD-like_MPP"/>
</dbReference>
<evidence type="ECO:0000259" key="1">
    <source>
        <dbReference type="Pfam" id="PF09423"/>
    </source>
</evidence>
<feature type="domain" description="PhoD-like phosphatase metallophosphatase" evidence="1">
    <location>
        <begin position="159"/>
        <end position="471"/>
    </location>
</feature>
<dbReference type="AlphaFoldDB" id="A0A1T4S4E6"/>
<dbReference type="RefSeq" id="WP_144390151.1">
    <property type="nucleotide sequence ID" value="NZ_FUWS01000008.1"/>
</dbReference>
<dbReference type="Pfam" id="PF25077">
    <property type="entry name" value="DUF7800"/>
    <property type="match status" value="1"/>
</dbReference>
<sequence length="586" mass="65290">MTAGLRLGPMLRHVSATSAAIWVETDAPCRVTVLAGDTSATADTFTVHGHHYAICELTGLTPGSSTPYEVRLDGGRVWPEPDSPHPPSLVCTPAPDTPVRILFGSCRTPTDHSTSAVLRYGVDVVRAYGLRLADRRRAAMEGHEAERTDDLGDEAGPAEPTVLLMIGDQVYADELQQPMVEFLRRRREGGPREADAAQSQPPRDEVVFYDEYAELYRQAWSDPDVRWLLSTVPTLMMFDDHDIRDDWNTSGTWRREIAENPWWRPRITSGLGAYWVYQHLGNLSPEERAADPVFAAVRASRGDAAEALDGFAWRAHVEPHSYRWSYRHDIGRTRVLMVDTRCGRSVEDDSRRSILGPEGTVWLDSQLTGDVDHLVVASTLPFLMPEGVHYLEAWNEAVCAGAWGRRLRGPAERLRQELDLEHWPAFQRSFRAVEESVLSVASGRRGEPPASVLFLGGDVHFSYLAGARPRKGASSGTRIAQLVCSPTCNWLQPMMRRMMWVSVRALTGLLCRLLARMAGVRAPALAWRLEAGPWYDNALATLVLDGRGSEAVWEHSPVSTRAVEELSPGRTGRPGMRELVRYRLTG</sequence>
<proteinExistence type="predicted"/>
<name>A0A1T4S4E6_9ACTN</name>
<dbReference type="SUPFAM" id="SSF56300">
    <property type="entry name" value="Metallo-dependent phosphatases"/>
    <property type="match status" value="1"/>
</dbReference>
<dbReference type="PANTHER" id="PTHR37031:SF2">
    <property type="entry name" value="PHOD-LIKE PHOSPHATASE METALLOPHOSPHATASE DOMAIN-CONTAINING PROTEIN"/>
    <property type="match status" value="1"/>
</dbReference>
<dbReference type="InterPro" id="IPR038607">
    <property type="entry name" value="PhoD-like_sf"/>
</dbReference>
<dbReference type="InterPro" id="IPR029052">
    <property type="entry name" value="Metallo-depent_PP-like"/>
</dbReference>
<dbReference type="PANTHER" id="PTHR37031">
    <property type="entry name" value="METALLOPHOSPHATASE BINDING DOMAIN PROTEIN"/>
    <property type="match status" value="1"/>
</dbReference>
<keyword evidence="4" id="KW-1185">Reference proteome</keyword>
<evidence type="ECO:0000313" key="4">
    <source>
        <dbReference type="Proteomes" id="UP000190637"/>
    </source>
</evidence>
<evidence type="ECO:0000313" key="3">
    <source>
        <dbReference type="EMBL" id="SKA23017.1"/>
    </source>
</evidence>
<dbReference type="InterPro" id="IPR056702">
    <property type="entry name" value="DUF7800"/>
</dbReference>
<reference evidence="3 4" key="1">
    <citation type="submission" date="2017-02" db="EMBL/GenBank/DDBJ databases">
        <authorList>
            <person name="Peterson S.W."/>
        </authorList>
    </citation>
    <scope>NUCLEOTIDE SEQUENCE [LARGE SCALE GENOMIC DNA]</scope>
    <source>
        <strain evidence="3 4">DSM 45154</strain>
    </source>
</reference>
<dbReference type="OrthoDB" id="9795624at2"/>
<dbReference type="STRING" id="1122192.SAMN02745673_03165"/>
<dbReference type="Pfam" id="PF09423">
    <property type="entry name" value="PhoD"/>
    <property type="match status" value="1"/>
</dbReference>
<organism evidence="3 4">
    <name type="scientific">Marinactinospora thermotolerans DSM 45154</name>
    <dbReference type="NCBI Taxonomy" id="1122192"/>
    <lineage>
        <taxon>Bacteria</taxon>
        <taxon>Bacillati</taxon>
        <taxon>Actinomycetota</taxon>
        <taxon>Actinomycetes</taxon>
        <taxon>Streptosporangiales</taxon>
        <taxon>Nocardiopsidaceae</taxon>
        <taxon>Marinactinospora</taxon>
    </lineage>
</organism>
<dbReference type="CDD" id="cd07389">
    <property type="entry name" value="MPP_PhoD"/>
    <property type="match status" value="1"/>
</dbReference>
<feature type="domain" description="DUF7800" evidence="2">
    <location>
        <begin position="3"/>
        <end position="88"/>
    </location>
</feature>
<evidence type="ECO:0000259" key="2">
    <source>
        <dbReference type="Pfam" id="PF25077"/>
    </source>
</evidence>
<dbReference type="Gene3D" id="3.60.21.70">
    <property type="entry name" value="PhoD-like phosphatase"/>
    <property type="match status" value="1"/>
</dbReference>
<protein>
    <submittedName>
        <fullName evidence="3">Phosphodiesterase/alkaline phosphatase D</fullName>
    </submittedName>
</protein>
<gene>
    <name evidence="3" type="ORF">SAMN02745673_03165</name>
</gene>